<dbReference type="PANTHER" id="PTHR22957">
    <property type="entry name" value="TBC1 DOMAIN FAMILY MEMBER GTPASE-ACTIVATING PROTEIN"/>
    <property type="match status" value="1"/>
</dbReference>
<dbReference type="Proteomes" id="UP000694255">
    <property type="component" value="Unassembled WGS sequence"/>
</dbReference>
<reference evidence="3 4" key="1">
    <citation type="journal article" date="2021" name="DNA Res.">
        <title>Genome analysis of Candida subhashii reveals its hybrid nature and dual mitochondrial genome conformations.</title>
        <authorList>
            <person name="Mixao V."/>
            <person name="Hegedusova E."/>
            <person name="Saus E."/>
            <person name="Pryszcz L.P."/>
            <person name="Cillingova A."/>
            <person name="Nosek J."/>
            <person name="Gabaldon T."/>
        </authorList>
    </citation>
    <scope>NUCLEOTIDE SEQUENCE [LARGE SCALE GENOMIC DNA]</scope>
    <source>
        <strain evidence="3 4">CBS 10753</strain>
    </source>
</reference>
<feature type="domain" description="Rab-GAP TBC" evidence="2">
    <location>
        <begin position="53"/>
        <end position="342"/>
    </location>
</feature>
<dbReference type="EMBL" id="JAGSYN010000216">
    <property type="protein sequence ID" value="KAG7661602.1"/>
    <property type="molecule type" value="Genomic_DNA"/>
</dbReference>
<proteinExistence type="predicted"/>
<dbReference type="OrthoDB" id="27140at2759"/>
<dbReference type="PROSITE" id="PS50086">
    <property type="entry name" value="TBC_RABGAP"/>
    <property type="match status" value="1"/>
</dbReference>
<feature type="region of interest" description="Disordered" evidence="1">
    <location>
        <begin position="450"/>
        <end position="476"/>
    </location>
</feature>
<dbReference type="SMART" id="SM00164">
    <property type="entry name" value="TBC"/>
    <property type="match status" value="1"/>
</dbReference>
<dbReference type="PANTHER" id="PTHR22957:SF27">
    <property type="entry name" value="TBC1 DOMAIN FAMILY MEMBER 13"/>
    <property type="match status" value="1"/>
</dbReference>
<evidence type="ECO:0000313" key="4">
    <source>
        <dbReference type="Proteomes" id="UP000694255"/>
    </source>
</evidence>
<gene>
    <name evidence="3" type="ORF">J8A68_004870</name>
</gene>
<dbReference type="Pfam" id="PF00566">
    <property type="entry name" value="RabGAP-TBC"/>
    <property type="match status" value="1"/>
</dbReference>
<dbReference type="GO" id="GO:0005096">
    <property type="term" value="F:GTPase activator activity"/>
    <property type="evidence" value="ECO:0007669"/>
    <property type="project" value="TreeGrafter"/>
</dbReference>
<keyword evidence="4" id="KW-1185">Reference proteome</keyword>
<dbReference type="InterPro" id="IPR000195">
    <property type="entry name" value="Rab-GAP-TBC_dom"/>
</dbReference>
<feature type="compositionally biased region" description="Low complexity" evidence="1">
    <location>
        <begin position="450"/>
        <end position="469"/>
    </location>
</feature>
<sequence length="502" mass="58235">MLKENDIISKVLLTIDKVKGSLTTFKTSVTEGDYTSLNCPNSFTRTLIWKACLITDSLKIQTWDSRLSDSRVVYHQLVKRDDMKLPWWDLDKDHMFYETEEITRKTSIKRTRSLRNPKPVKKSALIRVTNIEDDPLSSRSPSHSPNTKYIHTDDDLELFQAIILDIDRLFPGEEFFHSNNPKSIMLKRQMVEILYVWSKCNPQVGYKQGIHEILGLIFMALYKESVEIPLTNTFSSDDLRILSLYDINYLSHDLFTILNKFLVQSGVISQFYENESVLWKSIEAFNVKLMKVDQFINYNLGTKLKIESQLWIIRYLRLMLLRELGNDLETTSLFWDKLIASQLTNHSGNCITAIPDLICFSIIQMLIQIKTDLISCDFSESLSLLLHYPIASKFSSPTHRNAFVTTLYKEAVKLYELRDKDLKLYEYGIKLNNKYNPNLKISMSYTGSARSSADSNNSSRRPSLSRGSSEANSIDSRAEKMKFEKLRLEMRLKKKAQQIINQ</sequence>
<dbReference type="AlphaFoldDB" id="A0A8J5QEI2"/>
<comment type="caution">
    <text evidence="3">The sequence shown here is derived from an EMBL/GenBank/DDBJ whole genome shotgun (WGS) entry which is preliminary data.</text>
</comment>
<dbReference type="GeneID" id="73471670"/>
<organism evidence="3 4">
    <name type="scientific">[Candida] subhashii</name>
    <dbReference type="NCBI Taxonomy" id="561895"/>
    <lineage>
        <taxon>Eukaryota</taxon>
        <taxon>Fungi</taxon>
        <taxon>Dikarya</taxon>
        <taxon>Ascomycota</taxon>
        <taxon>Saccharomycotina</taxon>
        <taxon>Pichiomycetes</taxon>
        <taxon>Debaryomycetaceae</taxon>
        <taxon>Spathaspora</taxon>
    </lineage>
</organism>
<dbReference type="RefSeq" id="XP_049261835.1">
    <property type="nucleotide sequence ID" value="XM_049408874.1"/>
</dbReference>
<evidence type="ECO:0000313" key="3">
    <source>
        <dbReference type="EMBL" id="KAG7661602.1"/>
    </source>
</evidence>
<protein>
    <recommendedName>
        <fullName evidence="2">Rab-GAP TBC domain-containing protein</fullName>
    </recommendedName>
</protein>
<name>A0A8J5QEI2_9ASCO</name>
<accession>A0A8J5QEI2</accession>
<dbReference type="GO" id="GO:0006886">
    <property type="term" value="P:intracellular protein transport"/>
    <property type="evidence" value="ECO:0007669"/>
    <property type="project" value="TreeGrafter"/>
</dbReference>
<evidence type="ECO:0000259" key="2">
    <source>
        <dbReference type="PROSITE" id="PS50086"/>
    </source>
</evidence>
<evidence type="ECO:0000256" key="1">
    <source>
        <dbReference type="SAM" id="MobiDB-lite"/>
    </source>
</evidence>